<dbReference type="PANTHER" id="PTHR42798">
    <property type="entry name" value="LIPOPROTEIN-RELEASING SYSTEM ATP-BINDING PROTEIN LOLD"/>
    <property type="match status" value="1"/>
</dbReference>
<dbReference type="Gene3D" id="3.40.50.300">
    <property type="entry name" value="P-loop containing nucleotide triphosphate hydrolases"/>
    <property type="match status" value="1"/>
</dbReference>
<keyword evidence="6" id="KW-0067">ATP-binding</keyword>
<evidence type="ECO:0000256" key="8">
    <source>
        <dbReference type="ARBA" id="ARBA00023136"/>
    </source>
</evidence>
<reference evidence="12 13" key="1">
    <citation type="submission" date="2017-01" db="EMBL/GenBank/DDBJ databases">
        <authorList>
            <person name="Varghese N."/>
            <person name="Submissions S."/>
        </authorList>
    </citation>
    <scope>NUCLEOTIDE SEQUENCE [LARGE SCALE GENOMIC DNA]</scope>
    <source>
        <strain evidence="12 13">ATCC 23464</strain>
    </source>
</reference>
<dbReference type="InterPro" id="IPR003593">
    <property type="entry name" value="AAA+_ATPase"/>
</dbReference>
<dbReference type="Proteomes" id="UP000186666">
    <property type="component" value="Unassembled WGS sequence"/>
</dbReference>
<dbReference type="RefSeq" id="WP_068589139.1">
    <property type="nucleotide sequence ID" value="NZ_FTNK01000016.1"/>
</dbReference>
<dbReference type="SMART" id="SM00382">
    <property type="entry name" value="AAA"/>
    <property type="match status" value="1"/>
</dbReference>
<comment type="caution">
    <text evidence="12">The sequence shown here is derived from an EMBL/GenBank/DDBJ whole genome shotgun (WGS) entry which is preliminary data.</text>
</comment>
<dbReference type="InterPro" id="IPR003439">
    <property type="entry name" value="ABC_transporter-like_ATP-bd"/>
</dbReference>
<evidence type="ECO:0000256" key="2">
    <source>
        <dbReference type="ARBA" id="ARBA00022448"/>
    </source>
</evidence>
<proteinExistence type="inferred from homology"/>
<keyword evidence="13" id="KW-1185">Reference proteome</keyword>
<evidence type="ECO:0000259" key="11">
    <source>
        <dbReference type="PROSITE" id="PS50893"/>
    </source>
</evidence>
<keyword evidence="5" id="KW-0547">Nucleotide-binding</keyword>
<evidence type="ECO:0000313" key="12">
    <source>
        <dbReference type="EMBL" id="SIR50978.1"/>
    </source>
</evidence>
<feature type="transmembrane region" description="Helical" evidence="10">
    <location>
        <begin position="257"/>
        <end position="278"/>
    </location>
</feature>
<sequence>MITLEAITKQYGDQTILKSIDYRFRDTGITCILGASGSGKSTLLNLLAGFDTKYDGTITVCNEKITTMNPVELCQFRQQHIGFVFQSYNLISGYTVVENIMLAAELNGKPAEENLEKVSALLAKLGIETKAEEKVENLSGGQRQRVAIARALVNDPQILFADEPTGALDRELSNQIMDILKEISMDRLVVVITHDTKVCAWADEVISIVEGKIEVVSSEEATTTPSQAQAHTESQQRHDRAKVSIWKRAVRNFRVHLLRYLTVSVVIAIGISLFVVSLSSNNIMSKSITDFIEKNTAFNNGYIAIDKNQDPSTRLSEDPRIDNIYHQYVLQDLSLAFDEEVVSFNEKIPMPKATENMSYGIMPRSGKNEISITPSVGKKFTNNIHELIGQKLTLEYEGESHLLTISGIYNAGYDDFFISSDVEQSMYKHVGEEKPRSVSYDVINFSDIVSVTEGLTKQHISTKTAVEQVAALENTFNNLKKLFMVVSILILSIALFLSSVLLAKQTNARYREIGVLAALGYNKRWIRGILSAENILLSCTATVFSMGMFFAIHYVYSLLLGGDLIIRISQVVITVISTFIIILLLSTIVSRKLIATEPAEALRK</sequence>
<comment type="subcellular location">
    <subcellularLocation>
        <location evidence="1">Cell inner membrane</location>
        <topology evidence="1">Multi-pass membrane protein</topology>
    </subcellularLocation>
</comment>
<evidence type="ECO:0000256" key="7">
    <source>
        <dbReference type="ARBA" id="ARBA00022989"/>
    </source>
</evidence>
<dbReference type="EMBL" id="FTNK01000016">
    <property type="protein sequence ID" value="SIR50978.1"/>
    <property type="molecule type" value="Genomic_DNA"/>
</dbReference>
<evidence type="ECO:0000313" key="13">
    <source>
        <dbReference type="Proteomes" id="UP000186666"/>
    </source>
</evidence>
<dbReference type="Pfam" id="PF00005">
    <property type="entry name" value="ABC_tran"/>
    <property type="match status" value="1"/>
</dbReference>
<protein>
    <submittedName>
        <fullName evidence="12">ABC-type lipoprotein export system, ATPase component</fullName>
    </submittedName>
</protein>
<keyword evidence="3" id="KW-1003">Cell membrane</keyword>
<evidence type="ECO:0000256" key="5">
    <source>
        <dbReference type="ARBA" id="ARBA00022741"/>
    </source>
</evidence>
<evidence type="ECO:0000256" key="6">
    <source>
        <dbReference type="ARBA" id="ARBA00022840"/>
    </source>
</evidence>
<dbReference type="PANTHER" id="PTHR42798:SF6">
    <property type="entry name" value="CELL DIVISION ATP-BINDING PROTEIN FTSE"/>
    <property type="match status" value="1"/>
</dbReference>
<keyword evidence="4 10" id="KW-0812">Transmembrane</keyword>
<organism evidence="12 13">
    <name type="scientific">Paenibacillus macquariensis</name>
    <dbReference type="NCBI Taxonomy" id="948756"/>
    <lineage>
        <taxon>Bacteria</taxon>
        <taxon>Bacillati</taxon>
        <taxon>Bacillota</taxon>
        <taxon>Bacilli</taxon>
        <taxon>Bacillales</taxon>
        <taxon>Paenibacillaceae</taxon>
        <taxon>Paenibacillus</taxon>
    </lineage>
</organism>
<dbReference type="PROSITE" id="PS00211">
    <property type="entry name" value="ABC_TRANSPORTER_1"/>
    <property type="match status" value="1"/>
</dbReference>
<evidence type="ECO:0000256" key="10">
    <source>
        <dbReference type="SAM" id="Phobius"/>
    </source>
</evidence>
<feature type="transmembrane region" description="Helical" evidence="10">
    <location>
        <begin position="482"/>
        <end position="503"/>
    </location>
</feature>
<feature type="domain" description="ABC transporter" evidence="11">
    <location>
        <begin position="2"/>
        <end position="235"/>
    </location>
</feature>
<comment type="similarity">
    <text evidence="9">Belongs to the ABC transporter superfamily. Macrolide exporter (TC 3.A.1.122) family.</text>
</comment>
<dbReference type="InterPro" id="IPR017871">
    <property type="entry name" value="ABC_transporter-like_CS"/>
</dbReference>
<dbReference type="InterPro" id="IPR017911">
    <property type="entry name" value="MacB-like_ATP-bd"/>
</dbReference>
<accession>A0ABY1KAH1</accession>
<dbReference type="PROSITE" id="PS50893">
    <property type="entry name" value="ABC_TRANSPORTER_2"/>
    <property type="match status" value="1"/>
</dbReference>
<dbReference type="Pfam" id="PF02687">
    <property type="entry name" value="FtsX"/>
    <property type="match status" value="1"/>
</dbReference>
<dbReference type="InterPro" id="IPR027417">
    <property type="entry name" value="P-loop_NTPase"/>
</dbReference>
<evidence type="ECO:0000256" key="4">
    <source>
        <dbReference type="ARBA" id="ARBA00022692"/>
    </source>
</evidence>
<dbReference type="InterPro" id="IPR003838">
    <property type="entry name" value="ABC3_permease_C"/>
</dbReference>
<keyword evidence="2" id="KW-0813">Transport</keyword>
<evidence type="ECO:0000256" key="9">
    <source>
        <dbReference type="ARBA" id="ARBA00038388"/>
    </source>
</evidence>
<keyword evidence="7 10" id="KW-1133">Transmembrane helix</keyword>
<dbReference type="SUPFAM" id="SSF52540">
    <property type="entry name" value="P-loop containing nucleoside triphosphate hydrolases"/>
    <property type="match status" value="1"/>
</dbReference>
<name>A0ABY1KAH1_9BACL</name>
<gene>
    <name evidence="12" type="ORF">SAMN05421578_116109</name>
</gene>
<keyword evidence="8 10" id="KW-0472">Membrane</keyword>
<feature type="transmembrane region" description="Helical" evidence="10">
    <location>
        <begin position="534"/>
        <end position="556"/>
    </location>
</feature>
<evidence type="ECO:0000256" key="3">
    <source>
        <dbReference type="ARBA" id="ARBA00022475"/>
    </source>
</evidence>
<feature type="transmembrane region" description="Helical" evidence="10">
    <location>
        <begin position="568"/>
        <end position="589"/>
    </location>
</feature>
<evidence type="ECO:0000256" key="1">
    <source>
        <dbReference type="ARBA" id="ARBA00004429"/>
    </source>
</evidence>
<dbReference type="CDD" id="cd03255">
    <property type="entry name" value="ABC_MJ0796_LolCDE_FtsE"/>
    <property type="match status" value="1"/>
</dbReference>
<keyword evidence="12" id="KW-0449">Lipoprotein</keyword>